<dbReference type="Proteomes" id="UP001501444">
    <property type="component" value="Unassembled WGS sequence"/>
</dbReference>
<evidence type="ECO:0000256" key="8">
    <source>
        <dbReference type="ARBA" id="ARBA00023136"/>
    </source>
</evidence>
<gene>
    <name evidence="10" type="ORF">GCM10010170_044630</name>
</gene>
<reference evidence="10 11" key="1">
    <citation type="journal article" date="2019" name="Int. J. Syst. Evol. Microbiol.">
        <title>The Global Catalogue of Microorganisms (GCM) 10K type strain sequencing project: providing services to taxonomists for standard genome sequencing and annotation.</title>
        <authorList>
            <consortium name="The Broad Institute Genomics Platform"/>
            <consortium name="The Broad Institute Genome Sequencing Center for Infectious Disease"/>
            <person name="Wu L."/>
            <person name="Ma J."/>
        </authorList>
    </citation>
    <scope>NUCLEOTIDE SEQUENCE [LARGE SCALE GENOMIC DNA]</scope>
    <source>
        <strain evidence="10 11">JCM 3272</strain>
    </source>
</reference>
<keyword evidence="5" id="KW-0812">Transmembrane</keyword>
<proteinExistence type="inferred from homology"/>
<comment type="subcellular location">
    <subcellularLocation>
        <location evidence="1">Cell membrane</location>
        <topology evidence="1">Single-pass type II membrane protein</topology>
    </subcellularLocation>
</comment>
<dbReference type="EMBL" id="BAAARV010000033">
    <property type="protein sequence ID" value="GAA2353345.1"/>
    <property type="molecule type" value="Genomic_DNA"/>
</dbReference>
<evidence type="ECO:0000313" key="10">
    <source>
        <dbReference type="EMBL" id="GAA2353345.1"/>
    </source>
</evidence>
<keyword evidence="4" id="KW-0645">Protease</keyword>
<evidence type="ECO:0000256" key="5">
    <source>
        <dbReference type="ARBA" id="ARBA00022692"/>
    </source>
</evidence>
<evidence type="ECO:0000256" key="3">
    <source>
        <dbReference type="ARBA" id="ARBA00013650"/>
    </source>
</evidence>
<organism evidence="10 11">
    <name type="scientific">Dactylosporangium salmoneum</name>
    <dbReference type="NCBI Taxonomy" id="53361"/>
    <lineage>
        <taxon>Bacteria</taxon>
        <taxon>Bacillati</taxon>
        <taxon>Actinomycetota</taxon>
        <taxon>Actinomycetes</taxon>
        <taxon>Micromonosporales</taxon>
        <taxon>Micromonosporaceae</taxon>
        <taxon>Dactylosporangium</taxon>
    </lineage>
</organism>
<evidence type="ECO:0000256" key="4">
    <source>
        <dbReference type="ARBA" id="ARBA00022670"/>
    </source>
</evidence>
<sequence length="138" mass="14208">MLIAIATAVIPAAAAALAVVVLRRRYLVVDVTGPSMTPTYLDGDRVLVRRVRGDKVRPGQVVVLEGPRLPRAEPLGLLLKRVTAVPGDAVPAYVTGAPALVPAGKLVVLSDNPAAGVDSRSVGLFSAAGVAGVVLRRM</sequence>
<accession>A0ABN3GJN0</accession>
<dbReference type="PANTHER" id="PTHR46041:SF2">
    <property type="entry name" value="MITOCHONDRIAL INNER MEMBRANE PROTEASE SUBUNIT 2"/>
    <property type="match status" value="1"/>
</dbReference>
<dbReference type="Gene3D" id="2.10.109.10">
    <property type="entry name" value="Umud Fragment, subunit A"/>
    <property type="match status" value="1"/>
</dbReference>
<dbReference type="InterPro" id="IPR037730">
    <property type="entry name" value="IMP2"/>
</dbReference>
<evidence type="ECO:0000256" key="1">
    <source>
        <dbReference type="ARBA" id="ARBA00004401"/>
    </source>
</evidence>
<evidence type="ECO:0000256" key="6">
    <source>
        <dbReference type="ARBA" id="ARBA00022801"/>
    </source>
</evidence>
<dbReference type="InterPro" id="IPR036286">
    <property type="entry name" value="LexA/Signal_pep-like_sf"/>
</dbReference>
<comment type="caution">
    <text evidence="10">The sequence shown here is derived from an EMBL/GenBank/DDBJ whole genome shotgun (WGS) entry which is preliminary data.</text>
</comment>
<evidence type="ECO:0000256" key="2">
    <source>
        <dbReference type="ARBA" id="ARBA00007066"/>
    </source>
</evidence>
<evidence type="ECO:0000259" key="9">
    <source>
        <dbReference type="Pfam" id="PF10502"/>
    </source>
</evidence>
<keyword evidence="7" id="KW-1133">Transmembrane helix</keyword>
<keyword evidence="8" id="KW-0472">Membrane</keyword>
<evidence type="ECO:0000256" key="7">
    <source>
        <dbReference type="ARBA" id="ARBA00022989"/>
    </source>
</evidence>
<dbReference type="InterPro" id="IPR019533">
    <property type="entry name" value="Peptidase_S26"/>
</dbReference>
<name>A0ABN3GJN0_9ACTN</name>
<comment type="similarity">
    <text evidence="2">Belongs to the peptidase S26 family. IMP2 subfamily.</text>
</comment>
<keyword evidence="6" id="KW-0378">Hydrolase</keyword>
<evidence type="ECO:0000313" key="11">
    <source>
        <dbReference type="Proteomes" id="UP001501444"/>
    </source>
</evidence>
<dbReference type="RefSeq" id="WP_344614391.1">
    <property type="nucleotide sequence ID" value="NZ_BAAARV010000033.1"/>
</dbReference>
<protein>
    <recommendedName>
        <fullName evidence="3">Mitochondrial inner membrane protease subunit 2</fullName>
    </recommendedName>
</protein>
<feature type="domain" description="Peptidase S26" evidence="9">
    <location>
        <begin position="9"/>
        <end position="90"/>
    </location>
</feature>
<dbReference type="CDD" id="cd06530">
    <property type="entry name" value="S26_SPase_I"/>
    <property type="match status" value="1"/>
</dbReference>
<dbReference type="PANTHER" id="PTHR46041">
    <property type="entry name" value="MITOCHONDRIAL INNER MEMBRANE PROTEASE SUBUNIT 2"/>
    <property type="match status" value="1"/>
</dbReference>
<keyword evidence="11" id="KW-1185">Reference proteome</keyword>
<dbReference type="InterPro" id="IPR000223">
    <property type="entry name" value="Pept_S26A_signal_pept_1"/>
</dbReference>
<dbReference type="Pfam" id="PF10502">
    <property type="entry name" value="Peptidase_S26"/>
    <property type="match status" value="1"/>
</dbReference>
<dbReference type="PRINTS" id="PR00727">
    <property type="entry name" value="LEADERPTASE"/>
</dbReference>
<dbReference type="SUPFAM" id="SSF51306">
    <property type="entry name" value="LexA/Signal peptidase"/>
    <property type="match status" value="1"/>
</dbReference>